<proteinExistence type="inferred from homology"/>
<comment type="similarity">
    <text evidence="7">Belongs to the cytochrome P450 family.</text>
</comment>
<keyword evidence="4 7" id="KW-0479">Metal-binding</keyword>
<evidence type="ECO:0000313" key="9">
    <source>
        <dbReference type="Proteomes" id="UP000006729"/>
    </source>
</evidence>
<evidence type="ECO:0008006" key="10">
    <source>
        <dbReference type="Google" id="ProtNLM"/>
    </source>
</evidence>
<dbReference type="GO" id="GO:0005506">
    <property type="term" value="F:iron ion binding"/>
    <property type="evidence" value="ECO:0007669"/>
    <property type="project" value="InterPro"/>
</dbReference>
<evidence type="ECO:0000256" key="5">
    <source>
        <dbReference type="ARBA" id="ARBA00022989"/>
    </source>
</evidence>
<dbReference type="HOGENOM" id="CLU_2546832_0_0_1"/>
<dbReference type="STRING" id="3694.B9IFB0"/>
<keyword evidence="7" id="KW-0503">Monooxygenase</keyword>
<evidence type="ECO:0000256" key="7">
    <source>
        <dbReference type="RuleBase" id="RU000461"/>
    </source>
</evidence>
<name>B9IFB0_POPTR</name>
<comment type="cofactor">
    <cofactor evidence="1">
        <name>heme</name>
        <dbReference type="ChEBI" id="CHEBI:30413"/>
    </cofactor>
</comment>
<dbReference type="GO" id="GO:0004497">
    <property type="term" value="F:monooxygenase activity"/>
    <property type="evidence" value="ECO:0007669"/>
    <property type="project" value="UniProtKB-KW"/>
</dbReference>
<keyword evidence="5" id="KW-1133">Transmembrane helix</keyword>
<dbReference type="InterPro" id="IPR036396">
    <property type="entry name" value="Cyt_P450_sf"/>
</dbReference>
<keyword evidence="3" id="KW-0812">Transmembrane</keyword>
<dbReference type="Proteomes" id="UP000006729">
    <property type="component" value="Chromosome 15"/>
</dbReference>
<keyword evidence="7" id="KW-0349">Heme</keyword>
<evidence type="ECO:0000256" key="2">
    <source>
        <dbReference type="ARBA" id="ARBA00004167"/>
    </source>
</evidence>
<organism evidence="8 9">
    <name type="scientific">Populus trichocarpa</name>
    <name type="common">Western balsam poplar</name>
    <name type="synonym">Populus balsamifera subsp. trichocarpa</name>
    <dbReference type="NCBI Taxonomy" id="3694"/>
    <lineage>
        <taxon>Eukaryota</taxon>
        <taxon>Viridiplantae</taxon>
        <taxon>Streptophyta</taxon>
        <taxon>Embryophyta</taxon>
        <taxon>Tracheophyta</taxon>
        <taxon>Spermatophyta</taxon>
        <taxon>Magnoliopsida</taxon>
        <taxon>eudicotyledons</taxon>
        <taxon>Gunneridae</taxon>
        <taxon>Pentapetalae</taxon>
        <taxon>rosids</taxon>
        <taxon>fabids</taxon>
        <taxon>Malpighiales</taxon>
        <taxon>Salicaceae</taxon>
        <taxon>Saliceae</taxon>
        <taxon>Populus</taxon>
    </lineage>
</organism>
<evidence type="ECO:0000256" key="4">
    <source>
        <dbReference type="ARBA" id="ARBA00022723"/>
    </source>
</evidence>
<dbReference type="GO" id="GO:0016705">
    <property type="term" value="F:oxidoreductase activity, acting on paired donors, with incorporation or reduction of molecular oxygen"/>
    <property type="evidence" value="ECO:0007669"/>
    <property type="project" value="InterPro"/>
</dbReference>
<dbReference type="InterPro" id="IPR002401">
    <property type="entry name" value="Cyt_P450_E_grp-I"/>
</dbReference>
<dbReference type="Pfam" id="PF00067">
    <property type="entry name" value="p450"/>
    <property type="match status" value="1"/>
</dbReference>
<dbReference type="EMBL" id="CM009304">
    <property type="protein sequence ID" value="PNT01322.1"/>
    <property type="molecule type" value="Genomic_DNA"/>
</dbReference>
<dbReference type="InterPro" id="IPR017972">
    <property type="entry name" value="Cyt_P450_CS"/>
</dbReference>
<dbReference type="GO" id="GO:0016020">
    <property type="term" value="C:membrane"/>
    <property type="evidence" value="ECO:0007669"/>
    <property type="project" value="UniProtKB-SubCell"/>
</dbReference>
<accession>B9IFB0</accession>
<dbReference type="PRINTS" id="PR00463">
    <property type="entry name" value="EP450I"/>
</dbReference>
<evidence type="ECO:0000256" key="3">
    <source>
        <dbReference type="ARBA" id="ARBA00022692"/>
    </source>
</evidence>
<evidence type="ECO:0000256" key="1">
    <source>
        <dbReference type="ARBA" id="ARBA00001971"/>
    </source>
</evidence>
<dbReference type="PANTHER" id="PTHR24298">
    <property type="entry name" value="FLAVONOID 3'-MONOOXYGENASE-RELATED"/>
    <property type="match status" value="1"/>
</dbReference>
<keyword evidence="7" id="KW-0408">Iron</keyword>
<dbReference type="InParanoid" id="B9IFB0"/>
<dbReference type="InterPro" id="IPR001128">
    <property type="entry name" value="Cyt_P450"/>
</dbReference>
<dbReference type="Gene3D" id="1.10.630.10">
    <property type="entry name" value="Cytochrome P450"/>
    <property type="match status" value="1"/>
</dbReference>
<dbReference type="InterPro" id="IPR051103">
    <property type="entry name" value="Plant_metabolite_P450s"/>
</dbReference>
<evidence type="ECO:0000313" key="8">
    <source>
        <dbReference type="EMBL" id="PNT01322.1"/>
    </source>
</evidence>
<dbReference type="GO" id="GO:0020037">
    <property type="term" value="F:heme binding"/>
    <property type="evidence" value="ECO:0007669"/>
    <property type="project" value="InterPro"/>
</dbReference>
<gene>
    <name evidence="8" type="ORF">POPTR_015G095600</name>
</gene>
<keyword evidence="6" id="KW-0472">Membrane</keyword>
<dbReference type="eggNOG" id="KOG0156">
    <property type="taxonomic scope" value="Eukaryota"/>
</dbReference>
<keyword evidence="7" id="KW-0560">Oxidoreductase</keyword>
<keyword evidence="9" id="KW-1185">Reference proteome</keyword>
<evidence type="ECO:0000256" key="6">
    <source>
        <dbReference type="ARBA" id="ARBA00023136"/>
    </source>
</evidence>
<comment type="subcellular location">
    <subcellularLocation>
        <location evidence="2">Membrane</location>
        <topology evidence="2">Single-pass membrane protein</topology>
    </subcellularLocation>
</comment>
<dbReference type="PROSITE" id="PS00086">
    <property type="entry name" value="CYTOCHROME_P450"/>
    <property type="match status" value="1"/>
</dbReference>
<dbReference type="AlphaFoldDB" id="B9IFB0"/>
<dbReference type="SUPFAM" id="SSF48264">
    <property type="entry name" value="Cytochrome P450"/>
    <property type="match status" value="1"/>
</dbReference>
<reference evidence="8 9" key="1">
    <citation type="journal article" date="2006" name="Science">
        <title>The genome of black cottonwood, Populus trichocarpa (Torr. &amp; Gray).</title>
        <authorList>
            <person name="Tuskan G.A."/>
            <person name="Difazio S."/>
            <person name="Jansson S."/>
            <person name="Bohlmann J."/>
            <person name="Grigoriev I."/>
            <person name="Hellsten U."/>
            <person name="Putnam N."/>
            <person name="Ralph S."/>
            <person name="Rombauts S."/>
            <person name="Salamov A."/>
            <person name="Schein J."/>
            <person name="Sterck L."/>
            <person name="Aerts A."/>
            <person name="Bhalerao R.R."/>
            <person name="Bhalerao R.P."/>
            <person name="Blaudez D."/>
            <person name="Boerjan W."/>
            <person name="Brun A."/>
            <person name="Brunner A."/>
            <person name="Busov V."/>
            <person name="Campbell M."/>
            <person name="Carlson J."/>
            <person name="Chalot M."/>
            <person name="Chapman J."/>
            <person name="Chen G.L."/>
            <person name="Cooper D."/>
            <person name="Coutinho P.M."/>
            <person name="Couturier J."/>
            <person name="Covert S."/>
            <person name="Cronk Q."/>
            <person name="Cunningham R."/>
            <person name="Davis J."/>
            <person name="Degroeve S."/>
            <person name="Dejardin A."/>
            <person name="Depamphilis C."/>
            <person name="Detter J."/>
            <person name="Dirks B."/>
            <person name="Dubchak I."/>
            <person name="Duplessis S."/>
            <person name="Ehlting J."/>
            <person name="Ellis B."/>
            <person name="Gendler K."/>
            <person name="Goodstein D."/>
            <person name="Gribskov M."/>
            <person name="Grimwood J."/>
            <person name="Groover A."/>
            <person name="Gunter L."/>
            <person name="Hamberger B."/>
            <person name="Heinze B."/>
            <person name="Helariutta Y."/>
            <person name="Henrissat B."/>
            <person name="Holligan D."/>
            <person name="Holt R."/>
            <person name="Huang W."/>
            <person name="Islam-Faridi N."/>
            <person name="Jones S."/>
            <person name="Jones-Rhoades M."/>
            <person name="Jorgensen R."/>
            <person name="Joshi C."/>
            <person name="Kangasjarvi J."/>
            <person name="Karlsson J."/>
            <person name="Kelleher C."/>
            <person name="Kirkpatrick R."/>
            <person name="Kirst M."/>
            <person name="Kohler A."/>
            <person name="Kalluri U."/>
            <person name="Larimer F."/>
            <person name="Leebens-Mack J."/>
            <person name="Leple J.C."/>
            <person name="Locascio P."/>
            <person name="Lou Y."/>
            <person name="Lucas S."/>
            <person name="Martin F."/>
            <person name="Montanini B."/>
            <person name="Napoli C."/>
            <person name="Nelson D.R."/>
            <person name="Nelson C."/>
            <person name="Nieminen K."/>
            <person name="Nilsson O."/>
            <person name="Pereda V."/>
            <person name="Peter G."/>
            <person name="Philippe R."/>
            <person name="Pilate G."/>
            <person name="Poliakov A."/>
            <person name="Razumovskaya J."/>
            <person name="Richardson P."/>
            <person name="Rinaldi C."/>
            <person name="Ritland K."/>
            <person name="Rouze P."/>
            <person name="Ryaboy D."/>
            <person name="Schmutz J."/>
            <person name="Schrader J."/>
            <person name="Segerman B."/>
            <person name="Shin H."/>
            <person name="Siddiqui A."/>
            <person name="Sterky F."/>
            <person name="Terry A."/>
            <person name="Tsai C.J."/>
            <person name="Uberbacher E."/>
            <person name="Unneberg P."/>
            <person name="Vahala J."/>
            <person name="Wall K."/>
            <person name="Wessler S."/>
            <person name="Yang G."/>
            <person name="Yin T."/>
            <person name="Douglas C."/>
            <person name="Marra M."/>
            <person name="Sandberg G."/>
            <person name="Van de Peer Y."/>
            <person name="Rokhsar D."/>
        </authorList>
    </citation>
    <scope>NUCLEOTIDE SEQUENCE [LARGE SCALE GENOMIC DNA]</scope>
    <source>
        <strain evidence="9">cv. Nisqually</strain>
    </source>
</reference>
<dbReference type="PANTHER" id="PTHR24298:SF800">
    <property type="entry name" value="CYTOCHROME P450 89A2-RELATED"/>
    <property type="match status" value="1"/>
</dbReference>
<sequence length="83" mass="9792">MAADMGWDPNVWEDPMAFEPERNMIYIGPKRFKMTPFGVGRRMCPGYCDERKSTGPDNFEGRRDSKRNMNAFFFIKILIVFLF</sequence>
<protein>
    <recommendedName>
        <fullName evidence="10">Cytochrome P450</fullName>
    </recommendedName>
</protein>